<evidence type="ECO:0000313" key="2">
    <source>
        <dbReference type="EMBL" id="MBB4890822.1"/>
    </source>
</evidence>
<organism evidence="2 3">
    <name type="scientific">Streptomyces netropsis</name>
    <name type="common">Streptoverticillium netropsis</name>
    <dbReference type="NCBI Taxonomy" id="55404"/>
    <lineage>
        <taxon>Bacteria</taxon>
        <taxon>Bacillati</taxon>
        <taxon>Actinomycetota</taxon>
        <taxon>Actinomycetes</taxon>
        <taxon>Kitasatosporales</taxon>
        <taxon>Streptomycetaceae</taxon>
        <taxon>Streptomyces</taxon>
    </lineage>
</organism>
<evidence type="ECO:0000313" key="3">
    <source>
        <dbReference type="Proteomes" id="UP000556436"/>
    </source>
</evidence>
<name>A0A7W7PI95_STRNE</name>
<reference evidence="2 3" key="1">
    <citation type="submission" date="2020-08" db="EMBL/GenBank/DDBJ databases">
        <title>Genomic Encyclopedia of Type Strains, Phase III (KMG-III): the genomes of soil and plant-associated and newly described type strains.</title>
        <authorList>
            <person name="Whitman W."/>
        </authorList>
    </citation>
    <scope>NUCLEOTIDE SEQUENCE [LARGE SCALE GENOMIC DNA]</scope>
    <source>
        <strain evidence="2 3">CECT 3265</strain>
    </source>
</reference>
<sequence length="166" mass="18084">MQRQVLPGGAARVQRRRGPAQHLLDRRPGGDVTGLVRGPLRRVVQEGGDPADQGEAGGLVAAEDQAVAVEDHLLAAQGCALDPYPGEEADDVVPRIDTTLGREVAEVQQDLAPGDPGVLPQSVLAVRAERRRCHVQQPPTVTRRYVQQVADRPQRQLPRHVFDFLH</sequence>
<dbReference type="Proteomes" id="UP000556436">
    <property type="component" value="Unassembled WGS sequence"/>
</dbReference>
<feature type="region of interest" description="Disordered" evidence="1">
    <location>
        <begin position="1"/>
        <end position="38"/>
    </location>
</feature>
<evidence type="ECO:0000256" key="1">
    <source>
        <dbReference type="SAM" id="MobiDB-lite"/>
    </source>
</evidence>
<dbReference type="AlphaFoldDB" id="A0A7W7PI95"/>
<dbReference type="EMBL" id="JACHJG010000026">
    <property type="protein sequence ID" value="MBB4890822.1"/>
    <property type="molecule type" value="Genomic_DNA"/>
</dbReference>
<comment type="caution">
    <text evidence="2">The sequence shown here is derived from an EMBL/GenBank/DDBJ whole genome shotgun (WGS) entry which is preliminary data.</text>
</comment>
<protein>
    <submittedName>
        <fullName evidence="2">Uncharacterized protein</fullName>
    </submittedName>
</protein>
<gene>
    <name evidence="2" type="ORF">FHS38_006914</name>
</gene>
<accession>A0A7W7PI95</accession>
<proteinExistence type="predicted"/>
<dbReference type="RefSeq" id="WP_229822914.1">
    <property type="nucleotide sequence ID" value="NZ_BMRW01000024.1"/>
</dbReference>
<keyword evidence="3" id="KW-1185">Reference proteome</keyword>